<organism evidence="4 5">
    <name type="scientific">Maledivibacter halophilus</name>
    <dbReference type="NCBI Taxonomy" id="36842"/>
    <lineage>
        <taxon>Bacteria</taxon>
        <taxon>Bacillati</taxon>
        <taxon>Bacillota</taxon>
        <taxon>Clostridia</taxon>
        <taxon>Peptostreptococcales</taxon>
        <taxon>Caminicellaceae</taxon>
        <taxon>Maledivibacter</taxon>
    </lineage>
</organism>
<proteinExistence type="predicted"/>
<dbReference type="CDD" id="cd03768">
    <property type="entry name" value="SR_ResInv"/>
    <property type="match status" value="1"/>
</dbReference>
<dbReference type="STRING" id="36842.SAMN02194393_00676"/>
<dbReference type="InterPro" id="IPR050639">
    <property type="entry name" value="SSR_resolvase"/>
</dbReference>
<dbReference type="Gene3D" id="3.40.50.1390">
    <property type="entry name" value="Resolvase, N-terminal catalytic domain"/>
    <property type="match status" value="1"/>
</dbReference>
<dbReference type="SMART" id="SM00857">
    <property type="entry name" value="Resolvase"/>
    <property type="match status" value="1"/>
</dbReference>
<keyword evidence="1" id="KW-0175">Coiled coil</keyword>
<dbReference type="InterPro" id="IPR038109">
    <property type="entry name" value="DNA_bind_recomb_sf"/>
</dbReference>
<evidence type="ECO:0000256" key="1">
    <source>
        <dbReference type="SAM" id="Coils"/>
    </source>
</evidence>
<dbReference type="GO" id="GO:0003677">
    <property type="term" value="F:DNA binding"/>
    <property type="evidence" value="ECO:0007669"/>
    <property type="project" value="InterPro"/>
</dbReference>
<evidence type="ECO:0000313" key="4">
    <source>
        <dbReference type="EMBL" id="SKC41838.1"/>
    </source>
</evidence>
<dbReference type="Proteomes" id="UP000190285">
    <property type="component" value="Unassembled WGS sequence"/>
</dbReference>
<name>A0A1T5IS85_9FIRM</name>
<gene>
    <name evidence="4" type="ORF">SAMN02194393_00676</name>
</gene>
<dbReference type="Gene3D" id="3.90.1750.20">
    <property type="entry name" value="Putative Large Serine Recombinase, Chain B, Domain 2"/>
    <property type="match status" value="2"/>
</dbReference>
<dbReference type="Pfam" id="PF07508">
    <property type="entry name" value="Recombinase"/>
    <property type="match status" value="1"/>
</dbReference>
<reference evidence="4 5" key="1">
    <citation type="submission" date="2017-02" db="EMBL/GenBank/DDBJ databases">
        <authorList>
            <person name="Peterson S.W."/>
        </authorList>
    </citation>
    <scope>NUCLEOTIDE SEQUENCE [LARGE SCALE GENOMIC DNA]</scope>
    <source>
        <strain evidence="4 5">M1</strain>
    </source>
</reference>
<dbReference type="GO" id="GO:0000150">
    <property type="term" value="F:DNA strand exchange activity"/>
    <property type="evidence" value="ECO:0007669"/>
    <property type="project" value="InterPro"/>
</dbReference>
<dbReference type="InterPro" id="IPR011109">
    <property type="entry name" value="DNA_bind_recombinase_dom"/>
</dbReference>
<feature type="domain" description="Recombinase" evidence="3">
    <location>
        <begin position="159"/>
        <end position="320"/>
    </location>
</feature>
<dbReference type="Pfam" id="PF13408">
    <property type="entry name" value="Zn_ribbon_recom"/>
    <property type="match status" value="1"/>
</dbReference>
<evidence type="ECO:0000313" key="5">
    <source>
        <dbReference type="Proteomes" id="UP000190285"/>
    </source>
</evidence>
<dbReference type="SUPFAM" id="SSF53041">
    <property type="entry name" value="Resolvase-like"/>
    <property type="match status" value="1"/>
</dbReference>
<dbReference type="EMBL" id="FUZT01000001">
    <property type="protein sequence ID" value="SKC41838.1"/>
    <property type="molecule type" value="Genomic_DNA"/>
</dbReference>
<evidence type="ECO:0000259" key="2">
    <source>
        <dbReference type="PROSITE" id="PS51736"/>
    </source>
</evidence>
<dbReference type="PANTHER" id="PTHR30461:SF23">
    <property type="entry name" value="DNA RECOMBINASE-RELATED"/>
    <property type="match status" value="1"/>
</dbReference>
<accession>A0A1T5IS85</accession>
<protein>
    <submittedName>
        <fullName evidence="4">Site-specific DNA recombinase</fullName>
    </submittedName>
</protein>
<dbReference type="InterPro" id="IPR036162">
    <property type="entry name" value="Resolvase-like_N_sf"/>
</dbReference>
<dbReference type="Pfam" id="PF00239">
    <property type="entry name" value="Resolvase"/>
    <property type="match status" value="1"/>
</dbReference>
<feature type="coiled-coil region" evidence="1">
    <location>
        <begin position="423"/>
        <end position="511"/>
    </location>
</feature>
<feature type="domain" description="Resolvase/invertase-type recombinase catalytic" evidence="2">
    <location>
        <begin position="5"/>
        <end position="151"/>
    </location>
</feature>
<dbReference type="PROSITE" id="PS51737">
    <property type="entry name" value="RECOMBINASE_DNA_BIND"/>
    <property type="match status" value="1"/>
</dbReference>
<keyword evidence="5" id="KW-1185">Reference proteome</keyword>
<evidence type="ECO:0000259" key="3">
    <source>
        <dbReference type="PROSITE" id="PS51737"/>
    </source>
</evidence>
<dbReference type="RefSeq" id="WP_079489325.1">
    <property type="nucleotide sequence ID" value="NZ_FUZT01000001.1"/>
</dbReference>
<dbReference type="PROSITE" id="PS51736">
    <property type="entry name" value="RECOMBINASES_3"/>
    <property type="match status" value="1"/>
</dbReference>
<dbReference type="AlphaFoldDB" id="A0A1T5IS85"/>
<dbReference type="InterPro" id="IPR025827">
    <property type="entry name" value="Zn_ribbon_recom_dom"/>
</dbReference>
<sequence length="536" mass="62033">MAISIIAIYSRKSKLTDKGNSIQNQIKLCKEYAQKHFTVEKFLIFEDEGYSGGNTNRPMYNKMLEDAKNRKFDILICYRLDRISRNISDFSYIVELLMNNDIDFISISENFDTSIPMGRAMMFIASVFAQLERETISERIKDNMYQLAKTGRWLGGKTPTGFESKMVKYYDEANNTRKIYKLSPVPDDLELVKSLYTKYLELGSLTKLENWTLKNNIETRNNKPFDKSILKFILSNPVYVTADMKIYDYFSSLNAQISNKKEDFDGLHGLMVYNKHDERKTRIIKKDTSHWIVAVASHEGVISSSHWIRVQELLKNNKIKSPRAGTGKIGLITHLLRCKNCGSKMRISVSRRKSGVYYYYKCLKKEKSKGIKCSIDNLNGKAADKLVINEIKKLKFSIKKIYKQLSEINKNSLPITERDINNISKIEKNIENHKNSIKNLTIQLSKIENSTVSKYIINQIEELDNKILNLKLEKENFNRSIGSSKSLNLTIENTLNLLLDFKNNIEELNFEERKELVNAIISKLEWDGTTLLVTID</sequence>
<dbReference type="PANTHER" id="PTHR30461">
    <property type="entry name" value="DNA-INVERTASE FROM LAMBDOID PROPHAGE"/>
    <property type="match status" value="1"/>
</dbReference>
<dbReference type="InterPro" id="IPR006119">
    <property type="entry name" value="Resolv_N"/>
</dbReference>
<dbReference type="OrthoDB" id="9781670at2"/>